<evidence type="ECO:0000313" key="2">
    <source>
        <dbReference type="EMBL" id="MBB6523268.1"/>
    </source>
</evidence>
<evidence type="ECO:0000313" key="3">
    <source>
        <dbReference type="Proteomes" id="UP000528457"/>
    </source>
</evidence>
<dbReference type="EMBL" id="JACHHT010000003">
    <property type="protein sequence ID" value="MBB6523268.1"/>
    <property type="molecule type" value="Genomic_DNA"/>
</dbReference>
<keyword evidence="3" id="KW-1185">Reference proteome</keyword>
<dbReference type="RefSeq" id="WP_166843636.1">
    <property type="nucleotide sequence ID" value="NZ_JAAONY010000003.1"/>
</dbReference>
<evidence type="ECO:0000256" key="1">
    <source>
        <dbReference type="SAM" id="Phobius"/>
    </source>
</evidence>
<sequence length="152" mass="16676">MKALKIFFAVAAAISMATSLGYLNSIANNPTPEVNYLIPGLLVISFIYMHLAISDYLVPIRSMNETEVGMLKSATHKTYNNSFLRGVQGLGYILLISSIFPLFEPAIFEKVNSFNPAGNILFAFLLVIAGVATKARGAFLFLLTEYRSRADT</sequence>
<name>A0A7X0JX17_9GAMM</name>
<keyword evidence="1" id="KW-0812">Transmembrane</keyword>
<organism evidence="2 3">
    <name type="scientific">Pseudoteredinibacter isoporae</name>
    <dbReference type="NCBI Taxonomy" id="570281"/>
    <lineage>
        <taxon>Bacteria</taxon>
        <taxon>Pseudomonadati</taxon>
        <taxon>Pseudomonadota</taxon>
        <taxon>Gammaproteobacteria</taxon>
        <taxon>Cellvibrionales</taxon>
        <taxon>Cellvibrionaceae</taxon>
        <taxon>Pseudoteredinibacter</taxon>
    </lineage>
</organism>
<reference evidence="2 3" key="1">
    <citation type="submission" date="2020-08" db="EMBL/GenBank/DDBJ databases">
        <title>Genomic Encyclopedia of Type Strains, Phase IV (KMG-IV): sequencing the most valuable type-strain genomes for metagenomic binning, comparative biology and taxonomic classification.</title>
        <authorList>
            <person name="Goeker M."/>
        </authorList>
    </citation>
    <scope>NUCLEOTIDE SEQUENCE [LARGE SCALE GENOMIC DNA]</scope>
    <source>
        <strain evidence="2 3">DSM 22368</strain>
    </source>
</reference>
<dbReference type="Proteomes" id="UP000528457">
    <property type="component" value="Unassembled WGS sequence"/>
</dbReference>
<accession>A0A7X0JX17</accession>
<dbReference type="InParanoid" id="A0A7X0JX17"/>
<feature type="transmembrane region" description="Helical" evidence="1">
    <location>
        <begin position="79"/>
        <end position="100"/>
    </location>
</feature>
<keyword evidence="1" id="KW-0472">Membrane</keyword>
<dbReference type="AlphaFoldDB" id="A0A7X0JX17"/>
<proteinExistence type="predicted"/>
<gene>
    <name evidence="2" type="ORF">HNR48_003570</name>
</gene>
<protein>
    <submittedName>
        <fullName evidence="2">CDP-diglyceride synthetase</fullName>
    </submittedName>
</protein>
<feature type="transmembrane region" description="Helical" evidence="1">
    <location>
        <begin position="120"/>
        <end position="143"/>
    </location>
</feature>
<keyword evidence="1" id="KW-1133">Transmembrane helix</keyword>
<feature type="transmembrane region" description="Helical" evidence="1">
    <location>
        <begin position="37"/>
        <end position="58"/>
    </location>
</feature>
<comment type="caution">
    <text evidence="2">The sequence shown here is derived from an EMBL/GenBank/DDBJ whole genome shotgun (WGS) entry which is preliminary data.</text>
</comment>